<dbReference type="CDD" id="cd06170">
    <property type="entry name" value="LuxR_C_like"/>
    <property type="match status" value="1"/>
</dbReference>
<protein>
    <submittedName>
        <fullName evidence="4">AAA family ATPase</fullName>
    </submittedName>
</protein>
<evidence type="ECO:0000313" key="5">
    <source>
        <dbReference type="Proteomes" id="UP000321234"/>
    </source>
</evidence>
<reference evidence="4 5" key="1">
    <citation type="submission" date="2019-07" db="EMBL/GenBank/DDBJ databases">
        <title>Quadrisphaera sp. strain DD2A genome sequencing and assembly.</title>
        <authorList>
            <person name="Kim I."/>
        </authorList>
    </citation>
    <scope>NUCLEOTIDE SEQUENCE [LARGE SCALE GENOMIC DNA]</scope>
    <source>
        <strain evidence="4 5">DD2A</strain>
    </source>
</reference>
<dbReference type="InterPro" id="IPR016032">
    <property type="entry name" value="Sig_transdc_resp-reg_C-effctor"/>
</dbReference>
<dbReference type="Gene3D" id="1.25.40.10">
    <property type="entry name" value="Tetratricopeptide repeat domain"/>
    <property type="match status" value="1"/>
</dbReference>
<dbReference type="SMART" id="SM00421">
    <property type="entry name" value="HTH_LUXR"/>
    <property type="match status" value="1"/>
</dbReference>
<dbReference type="InterPro" id="IPR011990">
    <property type="entry name" value="TPR-like_helical_dom_sf"/>
</dbReference>
<dbReference type="Pfam" id="PF13191">
    <property type="entry name" value="AAA_16"/>
    <property type="match status" value="1"/>
</dbReference>
<evidence type="ECO:0000256" key="1">
    <source>
        <dbReference type="ARBA" id="ARBA00022741"/>
    </source>
</evidence>
<dbReference type="Pfam" id="PF00196">
    <property type="entry name" value="GerE"/>
    <property type="match status" value="1"/>
</dbReference>
<evidence type="ECO:0000256" key="2">
    <source>
        <dbReference type="ARBA" id="ARBA00022840"/>
    </source>
</evidence>
<evidence type="ECO:0000259" key="3">
    <source>
        <dbReference type="PROSITE" id="PS50043"/>
    </source>
</evidence>
<dbReference type="InterPro" id="IPR000792">
    <property type="entry name" value="Tscrpt_reg_LuxR_C"/>
</dbReference>
<dbReference type="GO" id="GO:0005524">
    <property type="term" value="F:ATP binding"/>
    <property type="evidence" value="ECO:0007669"/>
    <property type="project" value="UniProtKB-KW"/>
</dbReference>
<evidence type="ECO:0000313" key="4">
    <source>
        <dbReference type="EMBL" id="TXR52689.1"/>
    </source>
</evidence>
<dbReference type="SUPFAM" id="SSF46894">
    <property type="entry name" value="C-terminal effector domain of the bipartite response regulators"/>
    <property type="match status" value="1"/>
</dbReference>
<dbReference type="GO" id="GO:0004016">
    <property type="term" value="F:adenylate cyclase activity"/>
    <property type="evidence" value="ECO:0007669"/>
    <property type="project" value="TreeGrafter"/>
</dbReference>
<dbReference type="PROSITE" id="PS50043">
    <property type="entry name" value="HTH_LUXR_2"/>
    <property type="match status" value="1"/>
</dbReference>
<dbReference type="SUPFAM" id="SSF48452">
    <property type="entry name" value="TPR-like"/>
    <property type="match status" value="1"/>
</dbReference>
<dbReference type="PRINTS" id="PR00038">
    <property type="entry name" value="HTHLUXR"/>
</dbReference>
<accession>A0A5C8Z5Y0</accession>
<sequence length="1012" mass="103751">MGRVDPIDTGAPPIVGRDAELTELLAALARAEAGRPGAVLVTGDAGVGKTRLVRAAAELARGRGARVLVGHCLDLGDVGMPFLPVAEVLSDLVGGLVSGQDDRGDDAVRRALERRPVLARLSPAVEGLLGRSSASSSQARVGSDRLALFEALEGLLADLAPADGAVVLVLEDLHWADASTRDLLRFLLARLRAGRLVVLGSVRAEDLHRRHPLRPLLAELGRLSAVRRLELRPLTTDALVEHLRHLEAGAGRSEAQLAAVAARSEGNPYYAEELLASTTAGGPGLSDVLLGRIHALDPAARRAVAAAAVGGQVVSDRVLRAVLDSVLGDGPGGAVDAALEEAVSAAVLVPRADGYAFRHALLQEAVLDDLLPGERTSLHAAHARLLADAARAGAPLAPAAEMARHALASHDAPAALAASTAAAVEALGRLAPAEALRHVEQALSLLPAVPGADEADLAAPLAAAVSSAPRLTAVAAELASRAGELGRAVEHARRAVAVVDADDPLQAAGARTRAAVHLLAADVDGSLTAQAADVLDGAEGLLVQLDGRVLDAVRARLLVQRGRVHLARDELAAAEVAAREALPLARAAGDAAAEAEARATLAVVHDVAGGDAEVTAHLARALDLAAAASDPLAASRASYLMGMHHWGAGRVEEALARFERVSAELAAHGLAWSRYGVAAVWMTSVARAAAGDLTGAAAAAARGGSGPDPVHRTLSQAAGLQVEAALGQDGVAERAQALLPAVASDPLSTMLALGGRAEALAWRGHPREAARAAEDAVAVAEQLDLEEALSGVWLSALAVAALADAGADPAEGADLARRGRALAQRPPGRGGPLGPEGRAWLARLDAELARLVEPGSAEAVAAWRAALEAFGYGHRYEQARCRWRLAAALLDTGRAEVREEARELLVTALAEAEAMAAAPLATAVRDLARRARLRLGPGPDGRVVVDSPLTDREAEVLALVAQGLTNRRAGERLFISEKTVSVHLSNAMAKLGASGRAEAVAVATRRGLLPTG</sequence>
<dbReference type="Gene3D" id="3.40.50.300">
    <property type="entry name" value="P-loop containing nucleotide triphosphate hydrolases"/>
    <property type="match status" value="1"/>
</dbReference>
<dbReference type="InterPro" id="IPR027417">
    <property type="entry name" value="P-loop_NTPase"/>
</dbReference>
<dbReference type="AlphaFoldDB" id="A0A5C8Z5Y0"/>
<organism evidence="4 5">
    <name type="scientific">Quadrisphaera setariae</name>
    <dbReference type="NCBI Taxonomy" id="2593304"/>
    <lineage>
        <taxon>Bacteria</taxon>
        <taxon>Bacillati</taxon>
        <taxon>Actinomycetota</taxon>
        <taxon>Actinomycetes</taxon>
        <taxon>Kineosporiales</taxon>
        <taxon>Kineosporiaceae</taxon>
        <taxon>Quadrisphaera</taxon>
    </lineage>
</organism>
<dbReference type="GO" id="GO:0003677">
    <property type="term" value="F:DNA binding"/>
    <property type="evidence" value="ECO:0007669"/>
    <property type="project" value="InterPro"/>
</dbReference>
<dbReference type="PANTHER" id="PTHR16305:SF35">
    <property type="entry name" value="TRANSCRIPTIONAL ACTIVATOR DOMAIN"/>
    <property type="match status" value="1"/>
</dbReference>
<keyword evidence="5" id="KW-1185">Reference proteome</keyword>
<dbReference type="Proteomes" id="UP000321234">
    <property type="component" value="Unassembled WGS sequence"/>
</dbReference>
<gene>
    <name evidence="4" type="ORF">FMM08_18215</name>
</gene>
<dbReference type="EMBL" id="VKAC01000012">
    <property type="protein sequence ID" value="TXR52689.1"/>
    <property type="molecule type" value="Genomic_DNA"/>
</dbReference>
<dbReference type="SUPFAM" id="SSF52540">
    <property type="entry name" value="P-loop containing nucleoside triphosphate hydrolases"/>
    <property type="match status" value="1"/>
</dbReference>
<dbReference type="GO" id="GO:0005737">
    <property type="term" value="C:cytoplasm"/>
    <property type="evidence" value="ECO:0007669"/>
    <property type="project" value="TreeGrafter"/>
</dbReference>
<dbReference type="OrthoDB" id="5476461at2"/>
<dbReference type="InterPro" id="IPR041664">
    <property type="entry name" value="AAA_16"/>
</dbReference>
<comment type="caution">
    <text evidence="4">The sequence shown here is derived from an EMBL/GenBank/DDBJ whole genome shotgun (WGS) entry which is preliminary data.</text>
</comment>
<feature type="domain" description="HTH luxR-type" evidence="3">
    <location>
        <begin position="942"/>
        <end position="1007"/>
    </location>
</feature>
<proteinExistence type="predicted"/>
<dbReference type="InterPro" id="IPR036388">
    <property type="entry name" value="WH-like_DNA-bd_sf"/>
</dbReference>
<dbReference type="PANTHER" id="PTHR16305">
    <property type="entry name" value="TESTICULAR SOLUBLE ADENYLYL CYCLASE"/>
    <property type="match status" value="1"/>
</dbReference>
<name>A0A5C8Z5Y0_9ACTN</name>
<keyword evidence="2" id="KW-0067">ATP-binding</keyword>
<dbReference type="Gene3D" id="1.10.10.10">
    <property type="entry name" value="Winged helix-like DNA-binding domain superfamily/Winged helix DNA-binding domain"/>
    <property type="match status" value="1"/>
</dbReference>
<keyword evidence="1" id="KW-0547">Nucleotide-binding</keyword>
<dbReference type="GO" id="GO:0006355">
    <property type="term" value="P:regulation of DNA-templated transcription"/>
    <property type="evidence" value="ECO:0007669"/>
    <property type="project" value="InterPro"/>
</dbReference>